<dbReference type="STRING" id="700015.Corgl_0083"/>
<sequence length="216" mass="23860">MTGNPLVIIAHPHLHGSSRVNRRWLSELRAHSNEFDVRDLYALYPDGQIDDDAVADEQAALESHDLIVFQFPVYWYSCPALLRTWMDRVLAFGWAYGGDRALPGEPGRKLAGKRFAFATSAGDSAANYSATGAAGFTFDEIMVPFRATVRFLGATCETHAFTLFATENDITDSDVEASAHSYLAWLRDIARRDDIAGERSAVMPQPSTRPMGETAL</sequence>
<dbReference type="InterPro" id="IPR046980">
    <property type="entry name" value="KefG/KefF"/>
</dbReference>
<dbReference type="GO" id="GO:0009055">
    <property type="term" value="F:electron transfer activity"/>
    <property type="evidence" value="ECO:0007669"/>
    <property type="project" value="TreeGrafter"/>
</dbReference>
<accession>F2N9V6</accession>
<dbReference type="AlphaFoldDB" id="F2N9V6"/>
<evidence type="ECO:0000256" key="1">
    <source>
        <dbReference type="ARBA" id="ARBA00023002"/>
    </source>
</evidence>
<dbReference type="Gene3D" id="3.40.50.360">
    <property type="match status" value="1"/>
</dbReference>
<dbReference type="GO" id="GO:0003955">
    <property type="term" value="F:NAD(P)H dehydrogenase (quinone) activity"/>
    <property type="evidence" value="ECO:0007669"/>
    <property type="project" value="TreeGrafter"/>
</dbReference>
<evidence type="ECO:0000313" key="3">
    <source>
        <dbReference type="EMBL" id="AEB06211.1"/>
    </source>
</evidence>
<dbReference type="OrthoDB" id="9798454at2"/>
<dbReference type="Pfam" id="PF02525">
    <property type="entry name" value="Flavodoxin_2"/>
    <property type="match status" value="1"/>
</dbReference>
<evidence type="ECO:0000259" key="2">
    <source>
        <dbReference type="Pfam" id="PF02525"/>
    </source>
</evidence>
<dbReference type="PANTHER" id="PTHR47307">
    <property type="entry name" value="GLUTATHIONE-REGULATED POTASSIUM-EFFLUX SYSTEM ANCILLARY PROTEIN KEFG"/>
    <property type="match status" value="1"/>
</dbReference>
<dbReference type="InterPro" id="IPR029039">
    <property type="entry name" value="Flavoprotein-like_sf"/>
</dbReference>
<proteinExistence type="predicted"/>
<reference evidence="4" key="1">
    <citation type="journal article" date="2013" name="Stand. Genomic Sci.">
        <title>Complete genome sequence of Coriobacterium glomerans type strain (PW2(T)) from the midgut of Pyrrhocoris apterus L. (red soldier bug).</title>
        <authorList>
            <person name="Stackebrandt E."/>
            <person name="Zeytun A."/>
            <person name="Lapidus A."/>
            <person name="Nolan M."/>
            <person name="Lucas S."/>
            <person name="Hammon N."/>
            <person name="Deshpande S."/>
            <person name="Cheng J.F."/>
            <person name="Tapia R."/>
            <person name="Goodwin L.A."/>
            <person name="Pitluck S."/>
            <person name="Liolios K."/>
            <person name="Pagani I."/>
            <person name="Ivanova N."/>
            <person name="Mavromatis K."/>
            <person name="Mikhailova N."/>
            <person name="Huntemann M."/>
            <person name="Pati A."/>
            <person name="Chen A."/>
            <person name="Palaniappan K."/>
            <person name="Chang Y.J."/>
            <person name="Land M."/>
            <person name="Hauser L."/>
            <person name="Rohde M."/>
            <person name="Pukall R."/>
            <person name="Goker M."/>
            <person name="Detter J.C."/>
            <person name="Woyke T."/>
            <person name="Bristow J."/>
            <person name="Eisen J.A."/>
            <person name="Markowitz V."/>
            <person name="Hugenholtz P."/>
            <person name="Kyrpides N.C."/>
            <person name="Klenk H.P."/>
        </authorList>
    </citation>
    <scope>NUCLEOTIDE SEQUENCE</scope>
    <source>
        <strain evidence="4">ATCC 49209 / DSM 20642 / JCM 10262 / PW2</strain>
    </source>
</reference>
<name>F2N9V6_CORGP</name>
<organism evidence="3 4">
    <name type="scientific">Coriobacterium glomerans (strain ATCC 49209 / DSM 20642 / JCM 10262 / PW2)</name>
    <dbReference type="NCBI Taxonomy" id="700015"/>
    <lineage>
        <taxon>Bacteria</taxon>
        <taxon>Bacillati</taxon>
        <taxon>Actinomycetota</taxon>
        <taxon>Coriobacteriia</taxon>
        <taxon>Coriobacteriales</taxon>
        <taxon>Coriobacteriaceae</taxon>
        <taxon>Coriobacterium</taxon>
    </lineage>
</organism>
<dbReference type="SUPFAM" id="SSF52218">
    <property type="entry name" value="Flavoproteins"/>
    <property type="match status" value="1"/>
</dbReference>
<keyword evidence="1" id="KW-0560">Oxidoreductase</keyword>
<evidence type="ECO:0000313" key="4">
    <source>
        <dbReference type="Proteomes" id="UP000006851"/>
    </source>
</evidence>
<keyword evidence="4" id="KW-1185">Reference proteome</keyword>
<dbReference type="KEGG" id="cgo:Corgl_0083"/>
<dbReference type="GO" id="GO:0010181">
    <property type="term" value="F:FMN binding"/>
    <property type="evidence" value="ECO:0007669"/>
    <property type="project" value="TreeGrafter"/>
</dbReference>
<dbReference type="InterPro" id="IPR003680">
    <property type="entry name" value="Flavodoxin_fold"/>
</dbReference>
<protein>
    <submittedName>
        <fullName evidence="3">NAD(P)H dehydrogenase (Quinone)</fullName>
    </submittedName>
</protein>
<dbReference type="Proteomes" id="UP000006851">
    <property type="component" value="Chromosome"/>
</dbReference>
<dbReference type="RefSeq" id="WP_013707954.1">
    <property type="nucleotide sequence ID" value="NC_015389.1"/>
</dbReference>
<dbReference type="EMBL" id="CP002628">
    <property type="protein sequence ID" value="AEB06211.1"/>
    <property type="molecule type" value="Genomic_DNA"/>
</dbReference>
<dbReference type="HOGENOM" id="CLU_058643_0_2_11"/>
<feature type="domain" description="Flavodoxin-like fold" evidence="2">
    <location>
        <begin position="6"/>
        <end position="184"/>
    </location>
</feature>
<dbReference type="PANTHER" id="PTHR47307:SF1">
    <property type="entry name" value="GLUTATHIONE-REGULATED POTASSIUM-EFFLUX SYSTEM ANCILLARY PROTEIN KEFG"/>
    <property type="match status" value="1"/>
</dbReference>
<gene>
    <name evidence="3" type="ordered locus">Corgl_0083</name>
</gene>
<dbReference type="eggNOG" id="COG2249">
    <property type="taxonomic scope" value="Bacteria"/>
</dbReference>